<name>A0A2U0TYU4_9BACT</name>
<dbReference type="CDD" id="cd07153">
    <property type="entry name" value="Fur_like"/>
    <property type="match status" value="1"/>
</dbReference>
<comment type="cofactor">
    <cofactor evidence="13">
        <name>Mn(2+)</name>
        <dbReference type="ChEBI" id="CHEBI:29035"/>
    </cofactor>
    <cofactor evidence="13">
        <name>Fe(2+)</name>
        <dbReference type="ChEBI" id="CHEBI:29033"/>
    </cofactor>
    <text evidence="13">Binds 1 Mn(2+) or Fe(2+) ion per subunit.</text>
</comment>
<keyword evidence="6" id="KW-0678">Repressor</keyword>
<evidence type="ECO:0000256" key="9">
    <source>
        <dbReference type="ARBA" id="ARBA00023015"/>
    </source>
</evidence>
<keyword evidence="11" id="KW-0804">Transcription</keyword>
<comment type="caution">
    <text evidence="14">The sequence shown here is derived from an EMBL/GenBank/DDBJ whole genome shotgun (WGS) entry which is preliminary data.</text>
</comment>
<dbReference type="Gene3D" id="1.10.10.10">
    <property type="entry name" value="Winged helix-like DNA-binding domain superfamily/Winged helix DNA-binding domain"/>
    <property type="match status" value="1"/>
</dbReference>
<dbReference type="InterPro" id="IPR036388">
    <property type="entry name" value="WH-like_DNA-bd_sf"/>
</dbReference>
<keyword evidence="5" id="KW-0963">Cytoplasm</keyword>
<dbReference type="RefSeq" id="WP_116617334.1">
    <property type="nucleotide sequence ID" value="NZ_CALDWB010000026.1"/>
</dbReference>
<evidence type="ECO:0000256" key="6">
    <source>
        <dbReference type="ARBA" id="ARBA00022491"/>
    </source>
</evidence>
<dbReference type="Proteomes" id="UP000245870">
    <property type="component" value="Unassembled WGS sequence"/>
</dbReference>
<comment type="similarity">
    <text evidence="2">Belongs to the Fur family.</text>
</comment>
<dbReference type="InterPro" id="IPR043135">
    <property type="entry name" value="Fur_C"/>
</dbReference>
<dbReference type="GO" id="GO:1900376">
    <property type="term" value="P:regulation of secondary metabolite biosynthetic process"/>
    <property type="evidence" value="ECO:0007669"/>
    <property type="project" value="TreeGrafter"/>
</dbReference>
<dbReference type="GO" id="GO:0045892">
    <property type="term" value="P:negative regulation of DNA-templated transcription"/>
    <property type="evidence" value="ECO:0007669"/>
    <property type="project" value="TreeGrafter"/>
</dbReference>
<dbReference type="GO" id="GO:0005829">
    <property type="term" value="C:cytosol"/>
    <property type="evidence" value="ECO:0007669"/>
    <property type="project" value="TreeGrafter"/>
</dbReference>
<evidence type="ECO:0000256" key="12">
    <source>
        <dbReference type="PIRSR" id="PIRSR602481-1"/>
    </source>
</evidence>
<feature type="binding site" evidence="13">
    <location>
        <position position="112"/>
    </location>
    <ligand>
        <name>Fe cation</name>
        <dbReference type="ChEBI" id="CHEBI:24875"/>
    </ligand>
</feature>
<evidence type="ECO:0000256" key="8">
    <source>
        <dbReference type="ARBA" id="ARBA00022833"/>
    </source>
</evidence>
<keyword evidence="15" id="KW-1185">Reference proteome</keyword>
<gene>
    <name evidence="14" type="ORF">C7379_1249</name>
</gene>
<evidence type="ECO:0000256" key="7">
    <source>
        <dbReference type="ARBA" id="ARBA00022723"/>
    </source>
</evidence>
<keyword evidence="7 12" id="KW-0479">Metal-binding</keyword>
<dbReference type="GO" id="GO:0003700">
    <property type="term" value="F:DNA-binding transcription factor activity"/>
    <property type="evidence" value="ECO:0007669"/>
    <property type="project" value="InterPro"/>
</dbReference>
<feature type="binding site" evidence="12">
    <location>
        <position position="139"/>
    </location>
    <ligand>
        <name>Zn(2+)</name>
        <dbReference type="ChEBI" id="CHEBI:29105"/>
    </ligand>
</feature>
<evidence type="ECO:0000256" key="1">
    <source>
        <dbReference type="ARBA" id="ARBA00004496"/>
    </source>
</evidence>
<comment type="subunit">
    <text evidence="3">Homodimer.</text>
</comment>
<keyword evidence="8 12" id="KW-0862">Zinc</keyword>
<proteinExistence type="inferred from homology"/>
<comment type="subcellular location">
    <subcellularLocation>
        <location evidence="1">Cytoplasm</location>
    </subcellularLocation>
</comment>
<dbReference type="PANTHER" id="PTHR33202">
    <property type="entry name" value="ZINC UPTAKE REGULATION PROTEIN"/>
    <property type="match status" value="1"/>
</dbReference>
<evidence type="ECO:0000256" key="4">
    <source>
        <dbReference type="ARBA" id="ARBA00020910"/>
    </source>
</evidence>
<comment type="cofactor">
    <cofactor evidence="12">
        <name>Zn(2+)</name>
        <dbReference type="ChEBI" id="CHEBI:29105"/>
    </cofactor>
    <text evidence="12">Binds 1 zinc ion per subunit.</text>
</comment>
<sequence length="158" mass="18519">MFSNARKILDDFLDVTAGRKTPERYAILEAIYDIDGHFTVEELNDRLSNEKFVVSRATLYNTLKLFQMIHLVVRHKLIDKTKYEAALRNDSHSHQICTMCGKVNEVTLPDVEDSIRDARLRRFRKEGFTLYIYGICSSCQSRLTRRRTIRNKTKSDNK</sequence>
<evidence type="ECO:0000256" key="11">
    <source>
        <dbReference type="ARBA" id="ARBA00023163"/>
    </source>
</evidence>
<dbReference type="InterPro" id="IPR036390">
    <property type="entry name" value="WH_DNA-bd_sf"/>
</dbReference>
<dbReference type="SUPFAM" id="SSF46785">
    <property type="entry name" value="Winged helix' DNA-binding domain"/>
    <property type="match status" value="1"/>
</dbReference>
<evidence type="ECO:0000256" key="5">
    <source>
        <dbReference type="ARBA" id="ARBA00022490"/>
    </source>
</evidence>
<dbReference type="AlphaFoldDB" id="A0A2U0TYU4"/>
<evidence type="ECO:0000256" key="10">
    <source>
        <dbReference type="ARBA" id="ARBA00023125"/>
    </source>
</evidence>
<feature type="binding site" evidence="12">
    <location>
        <position position="97"/>
    </location>
    <ligand>
        <name>Zn(2+)</name>
        <dbReference type="ChEBI" id="CHEBI:29105"/>
    </ligand>
</feature>
<feature type="binding site" evidence="12">
    <location>
        <position position="100"/>
    </location>
    <ligand>
        <name>Zn(2+)</name>
        <dbReference type="ChEBI" id="CHEBI:29105"/>
    </ligand>
</feature>
<evidence type="ECO:0000256" key="2">
    <source>
        <dbReference type="ARBA" id="ARBA00007957"/>
    </source>
</evidence>
<dbReference type="PANTHER" id="PTHR33202:SF2">
    <property type="entry name" value="FERRIC UPTAKE REGULATION PROTEIN"/>
    <property type="match status" value="1"/>
</dbReference>
<evidence type="ECO:0000313" key="15">
    <source>
        <dbReference type="Proteomes" id="UP000245870"/>
    </source>
</evidence>
<keyword evidence="9" id="KW-0805">Transcription regulation</keyword>
<keyword evidence="10" id="KW-0238">DNA-binding</keyword>
<evidence type="ECO:0000256" key="13">
    <source>
        <dbReference type="PIRSR" id="PIRSR602481-2"/>
    </source>
</evidence>
<keyword evidence="13" id="KW-0408">Iron</keyword>
<reference evidence="14 15" key="1">
    <citation type="submission" date="2018-05" db="EMBL/GenBank/DDBJ databases">
        <title>Genomic Encyclopedia of Type Strains, Phase IV (KMG-IV): sequencing the most valuable type-strain genomes for metagenomic binning, comparative biology and taxonomic classification.</title>
        <authorList>
            <person name="Goeker M."/>
        </authorList>
    </citation>
    <scope>NUCLEOTIDE SEQUENCE [LARGE SCALE GENOMIC DNA]</scope>
    <source>
        <strain evidence="14 15">DSM 100333</strain>
    </source>
</reference>
<dbReference type="GO" id="GO:0008270">
    <property type="term" value="F:zinc ion binding"/>
    <property type="evidence" value="ECO:0007669"/>
    <property type="project" value="TreeGrafter"/>
</dbReference>
<dbReference type="Pfam" id="PF01475">
    <property type="entry name" value="FUR"/>
    <property type="match status" value="1"/>
</dbReference>
<dbReference type="Gene3D" id="3.30.1490.190">
    <property type="match status" value="1"/>
</dbReference>
<feature type="binding site" evidence="12">
    <location>
        <position position="136"/>
    </location>
    <ligand>
        <name>Zn(2+)</name>
        <dbReference type="ChEBI" id="CHEBI:29105"/>
    </ligand>
</feature>
<organism evidence="14 15">
    <name type="scientific">Hallella colorans</name>
    <dbReference type="NCBI Taxonomy" id="1703337"/>
    <lineage>
        <taxon>Bacteria</taxon>
        <taxon>Pseudomonadati</taxon>
        <taxon>Bacteroidota</taxon>
        <taxon>Bacteroidia</taxon>
        <taxon>Bacteroidales</taxon>
        <taxon>Prevotellaceae</taxon>
        <taxon>Hallella</taxon>
    </lineage>
</organism>
<evidence type="ECO:0000313" key="14">
    <source>
        <dbReference type="EMBL" id="PVX48765.1"/>
    </source>
</evidence>
<dbReference type="OrthoDB" id="8659436at2"/>
<accession>A0A2U0TYU4</accession>
<evidence type="ECO:0000256" key="3">
    <source>
        <dbReference type="ARBA" id="ARBA00011738"/>
    </source>
</evidence>
<dbReference type="InterPro" id="IPR002481">
    <property type="entry name" value="FUR"/>
</dbReference>
<dbReference type="GO" id="GO:0000976">
    <property type="term" value="F:transcription cis-regulatory region binding"/>
    <property type="evidence" value="ECO:0007669"/>
    <property type="project" value="TreeGrafter"/>
</dbReference>
<dbReference type="EMBL" id="QENY01000024">
    <property type="protein sequence ID" value="PVX48765.1"/>
    <property type="molecule type" value="Genomic_DNA"/>
</dbReference>
<protein>
    <recommendedName>
        <fullName evidence="4">Ferric uptake regulation protein</fullName>
    </recommendedName>
</protein>